<keyword evidence="3" id="KW-1185">Reference proteome</keyword>
<evidence type="ECO:0000259" key="1">
    <source>
        <dbReference type="Pfam" id="PF22607"/>
    </source>
</evidence>
<dbReference type="SUPFAM" id="SSF54373">
    <property type="entry name" value="FAD-linked reductases, C-terminal domain"/>
    <property type="match status" value="1"/>
</dbReference>
<dbReference type="InterPro" id="IPR054707">
    <property type="entry name" value="DhpH_subs-bd"/>
</dbReference>
<protein>
    <submittedName>
        <fullName evidence="2">Putative FAD NAD-binding domain-containing protein</fullName>
    </submittedName>
</protein>
<organism evidence="2">
    <name type="scientific">Rosellinia necatrix</name>
    <name type="common">White root-rot fungus</name>
    <dbReference type="NCBI Taxonomy" id="77044"/>
    <lineage>
        <taxon>Eukaryota</taxon>
        <taxon>Fungi</taxon>
        <taxon>Dikarya</taxon>
        <taxon>Ascomycota</taxon>
        <taxon>Pezizomycotina</taxon>
        <taxon>Sordariomycetes</taxon>
        <taxon>Xylariomycetidae</taxon>
        <taxon>Xylariales</taxon>
        <taxon>Xylariaceae</taxon>
        <taxon>Rosellinia</taxon>
    </lineage>
</organism>
<accession>A0A1W2TXL0</accession>
<reference evidence="2" key="1">
    <citation type="submission" date="2016-03" db="EMBL/GenBank/DDBJ databases">
        <title>Draft genome sequence of Rosellinia necatrix.</title>
        <authorList>
            <person name="Kanematsu S."/>
        </authorList>
    </citation>
    <scope>NUCLEOTIDE SEQUENCE [LARGE SCALE GENOMIC DNA]</scope>
    <source>
        <strain evidence="2">W97</strain>
    </source>
</reference>
<name>A0A1W2TXL0_ROSNE</name>
<dbReference type="PRINTS" id="PR00420">
    <property type="entry name" value="RNGMNOXGNASE"/>
</dbReference>
<dbReference type="PANTHER" id="PTHR47469">
    <property type="entry name" value="MONOOXYGENASE-LIKE"/>
    <property type="match status" value="1"/>
</dbReference>
<dbReference type="OMA" id="SWDALYF"/>
<dbReference type="Gene3D" id="3.30.9.60">
    <property type="match status" value="1"/>
</dbReference>
<dbReference type="SUPFAM" id="SSF51905">
    <property type="entry name" value="FAD/NAD(P)-binding domain"/>
    <property type="match status" value="1"/>
</dbReference>
<dbReference type="Gene3D" id="3.50.50.60">
    <property type="entry name" value="FAD/NAD(P)-binding domain"/>
    <property type="match status" value="1"/>
</dbReference>
<dbReference type="InterPro" id="IPR053212">
    <property type="entry name" value="DHP_3-monooxygenase"/>
</dbReference>
<dbReference type="PANTHER" id="PTHR47469:SF2">
    <property type="entry name" value="OS06G0597600 PROTEIN"/>
    <property type="match status" value="1"/>
</dbReference>
<proteinExistence type="predicted"/>
<dbReference type="InterPro" id="IPR036188">
    <property type="entry name" value="FAD/NAD-bd_sf"/>
</dbReference>
<dbReference type="EMBL" id="DF977570">
    <property type="protein sequence ID" value="GAP93418.1"/>
    <property type="molecule type" value="Genomic_DNA"/>
</dbReference>
<dbReference type="Pfam" id="PF22607">
    <property type="entry name" value="FAD_binding-like"/>
    <property type="match status" value="1"/>
</dbReference>
<gene>
    <name evidence="2" type="ORF">SAMD00023353_12500160</name>
</gene>
<dbReference type="OrthoDB" id="16820at2759"/>
<dbReference type="Proteomes" id="UP000054516">
    <property type="component" value="Unassembled WGS sequence"/>
</dbReference>
<evidence type="ECO:0000313" key="3">
    <source>
        <dbReference type="Proteomes" id="UP000054516"/>
    </source>
</evidence>
<sequence>MAEHPSNQDLPPPQNVIIVGGSLSGLMHGVMLHRLGSTVRILEKSTTSTPVSHMAGLCLGADVLRFLKRFDNVSEIPLGILSVQLQSLSMEGKVSPFLRYNRIMSSYDALYFRLRANFDMLASEYVPFPPGLASLGNEDTETAKSRATYEVGKQVVGVEQLETGQVLVRYHDLLAGGKEVQTRADLVIGADGPNSTIRETLCEPGEADRKYAGYVAWRGVVPEGVVSEATRAIFRENITYSMLPGTGGHVIVYNIPGESGSIEPGERTLNFCWYTNVPDASLGEIMTDREGKRHRTSLPPTKVDPAVWKRQRDYAETMFAPAYLEMIRRIDSPFLHLITDFCSARAAFAGGRILTVGDASTLLRPHIAFSTNQAASHAFLTEKLVRGIITSEEWEYQVTTAAHLHWRRSVWFGEYFQQPFYISLKSALAFWAALGLAKVRIWMGWLSKQAV</sequence>
<feature type="domain" description="2,6-dihydroxypyridine 3-monooxygenase substrate binding" evidence="1">
    <location>
        <begin position="211"/>
        <end position="340"/>
    </location>
</feature>
<dbReference type="STRING" id="77044.A0A1W2TXL0"/>
<evidence type="ECO:0000313" key="2">
    <source>
        <dbReference type="EMBL" id="GAP93418.1"/>
    </source>
</evidence>
<dbReference type="AlphaFoldDB" id="A0A1W2TXL0"/>